<feature type="compositionally biased region" description="Basic and acidic residues" evidence="1">
    <location>
        <begin position="98"/>
        <end position="113"/>
    </location>
</feature>
<organism evidence="2">
    <name type="scientific">Anopheles coluzzii</name>
    <name type="common">African malaria mosquito</name>
    <dbReference type="NCBI Taxonomy" id="1518534"/>
    <lineage>
        <taxon>Eukaryota</taxon>
        <taxon>Metazoa</taxon>
        <taxon>Ecdysozoa</taxon>
        <taxon>Arthropoda</taxon>
        <taxon>Hexapoda</taxon>
        <taxon>Insecta</taxon>
        <taxon>Pterygota</taxon>
        <taxon>Neoptera</taxon>
        <taxon>Endopterygota</taxon>
        <taxon>Diptera</taxon>
        <taxon>Nematocera</taxon>
        <taxon>Culicoidea</taxon>
        <taxon>Culicidae</taxon>
        <taxon>Anophelinae</taxon>
        <taxon>Anopheles</taxon>
    </lineage>
</organism>
<evidence type="ECO:0000313" key="2">
    <source>
        <dbReference type="EnsemblMetazoa" id="ACOM028653-PA.1"/>
    </source>
</evidence>
<sequence>MAREEGVEKTHFTKLKLGSLVPSERSVSTALSRCHSCWMLLRAFARNRSGFPDISSSLSATGCEAFYSILPVPTERAPASRCRMSTANGRASARVHAPRSDEKNRNPDRRSRQGDWSNA</sequence>
<name>A0A8W7PC70_ANOCL</name>
<dbReference type="EnsemblMetazoa" id="ACOM028653-RA">
    <property type="protein sequence ID" value="ACOM028653-PA.1"/>
    <property type="gene ID" value="ACOM028653"/>
</dbReference>
<feature type="region of interest" description="Disordered" evidence="1">
    <location>
        <begin position="77"/>
        <end position="119"/>
    </location>
</feature>
<accession>A0A8W7PC70</accession>
<reference evidence="2" key="1">
    <citation type="submission" date="2022-08" db="UniProtKB">
        <authorList>
            <consortium name="EnsemblMetazoa"/>
        </authorList>
    </citation>
    <scope>IDENTIFICATION</scope>
</reference>
<proteinExistence type="predicted"/>
<dbReference type="AlphaFoldDB" id="A0A8W7PC70"/>
<dbReference type="Proteomes" id="UP000075882">
    <property type="component" value="Unassembled WGS sequence"/>
</dbReference>
<evidence type="ECO:0000256" key="1">
    <source>
        <dbReference type="SAM" id="MobiDB-lite"/>
    </source>
</evidence>
<protein>
    <submittedName>
        <fullName evidence="2">Uncharacterized protein</fullName>
    </submittedName>
</protein>